<dbReference type="Proteomes" id="UP000024635">
    <property type="component" value="Unassembled WGS sequence"/>
</dbReference>
<name>A0A016V743_9BILA</name>
<evidence type="ECO:0000313" key="1">
    <source>
        <dbReference type="EMBL" id="EYC23056.1"/>
    </source>
</evidence>
<dbReference type="InterPro" id="IPR036397">
    <property type="entry name" value="RNaseH_sf"/>
</dbReference>
<sequence>MKPTFIVDEKWCLNVNIKCIAPWVDQDEQHEPQSNAGLHPLEDMISVWCDCIIHCEVLPRYTAITVGLYCQRLYRLVAKIAGRRPNYGTIRFLHDPARPLIIIVIRQKLLDLGWEVLTSPPYRSGLAPKDYQLLLTLSNALQGKACDDDDDLSSRFFESMPAHFHAEGIETLPGNWQRVTVRDGYLFIS</sequence>
<dbReference type="STRING" id="53326.A0A016V743"/>
<dbReference type="Pfam" id="PF01359">
    <property type="entry name" value="Transposase_1"/>
    <property type="match status" value="1"/>
</dbReference>
<keyword evidence="2" id="KW-1185">Reference proteome</keyword>
<dbReference type="GO" id="GO:0003676">
    <property type="term" value="F:nucleic acid binding"/>
    <property type="evidence" value="ECO:0007669"/>
    <property type="project" value="InterPro"/>
</dbReference>
<dbReference type="Gene3D" id="3.30.420.10">
    <property type="entry name" value="Ribonuclease H-like superfamily/Ribonuclease H"/>
    <property type="match status" value="1"/>
</dbReference>
<proteinExistence type="predicted"/>
<organism evidence="1 2">
    <name type="scientific">Ancylostoma ceylanicum</name>
    <dbReference type="NCBI Taxonomy" id="53326"/>
    <lineage>
        <taxon>Eukaryota</taxon>
        <taxon>Metazoa</taxon>
        <taxon>Ecdysozoa</taxon>
        <taxon>Nematoda</taxon>
        <taxon>Chromadorea</taxon>
        <taxon>Rhabditida</taxon>
        <taxon>Rhabditina</taxon>
        <taxon>Rhabditomorpha</taxon>
        <taxon>Strongyloidea</taxon>
        <taxon>Ancylostomatidae</taxon>
        <taxon>Ancylostomatinae</taxon>
        <taxon>Ancylostoma</taxon>
    </lineage>
</organism>
<gene>
    <name evidence="1" type="primary">Acey_s0016.g3101</name>
    <name evidence="1" type="ORF">Y032_0016g3101</name>
</gene>
<dbReference type="InterPro" id="IPR001888">
    <property type="entry name" value="Transposase_1"/>
</dbReference>
<protein>
    <submittedName>
        <fullName evidence="1">Uncharacterized protein</fullName>
    </submittedName>
</protein>
<evidence type="ECO:0000313" key="2">
    <source>
        <dbReference type="Proteomes" id="UP000024635"/>
    </source>
</evidence>
<dbReference type="InterPro" id="IPR052709">
    <property type="entry name" value="Transposase-MT_Hybrid"/>
</dbReference>
<dbReference type="EMBL" id="JARK01001352">
    <property type="protein sequence ID" value="EYC23056.1"/>
    <property type="molecule type" value="Genomic_DNA"/>
</dbReference>
<accession>A0A016V743</accession>
<dbReference type="PANTHER" id="PTHR46060">
    <property type="entry name" value="MARINER MOS1 TRANSPOSASE-LIKE PROTEIN"/>
    <property type="match status" value="1"/>
</dbReference>
<reference evidence="2" key="1">
    <citation type="journal article" date="2015" name="Nat. Genet.">
        <title>The genome and transcriptome of the zoonotic hookworm Ancylostoma ceylanicum identify infection-specific gene families.</title>
        <authorList>
            <person name="Schwarz E.M."/>
            <person name="Hu Y."/>
            <person name="Antoshechkin I."/>
            <person name="Miller M.M."/>
            <person name="Sternberg P.W."/>
            <person name="Aroian R.V."/>
        </authorList>
    </citation>
    <scope>NUCLEOTIDE SEQUENCE</scope>
    <source>
        <strain evidence="2">HY135</strain>
    </source>
</reference>
<dbReference type="AlphaFoldDB" id="A0A016V743"/>
<comment type="caution">
    <text evidence="1">The sequence shown here is derived from an EMBL/GenBank/DDBJ whole genome shotgun (WGS) entry which is preliminary data.</text>
</comment>
<dbReference type="PANTHER" id="PTHR46060:SF1">
    <property type="entry name" value="MARINER MOS1 TRANSPOSASE-LIKE PROTEIN"/>
    <property type="match status" value="1"/>
</dbReference>